<sequence>MLEEVKSFWTEDKKERINSFPPLYQSIKSIFESCDKLKVFFFFFKKKNGDGYWDRNEFGEMLSKMTEADSSSDGGEEMSEGNVRKKKSEIDEWYERLINSKSENDKEKGIEYKKKLKDIERLLNEMQLDKETATDEDILLLIHPLFRMHWSNSTNDSNSNIGTSAGDILDNQDAYQYLLRFQSYHQYCANSVENKSIRSDNGVSLKLSN</sequence>
<keyword evidence="2" id="KW-1185">Reference proteome</keyword>
<dbReference type="Proteomes" id="UP000023152">
    <property type="component" value="Unassembled WGS sequence"/>
</dbReference>
<name>X6M050_RETFI</name>
<dbReference type="AlphaFoldDB" id="X6M050"/>
<dbReference type="EMBL" id="ASPP01026316">
    <property type="protein sequence ID" value="ETO07259.1"/>
    <property type="molecule type" value="Genomic_DNA"/>
</dbReference>
<evidence type="ECO:0000313" key="2">
    <source>
        <dbReference type="Proteomes" id="UP000023152"/>
    </source>
</evidence>
<reference evidence="1 2" key="1">
    <citation type="journal article" date="2013" name="Curr. Biol.">
        <title>The Genome of the Foraminiferan Reticulomyxa filosa.</title>
        <authorList>
            <person name="Glockner G."/>
            <person name="Hulsmann N."/>
            <person name="Schleicher M."/>
            <person name="Noegel A.A."/>
            <person name="Eichinger L."/>
            <person name="Gallinger C."/>
            <person name="Pawlowski J."/>
            <person name="Sierra R."/>
            <person name="Euteneuer U."/>
            <person name="Pillet L."/>
            <person name="Moustafa A."/>
            <person name="Platzer M."/>
            <person name="Groth M."/>
            <person name="Szafranski K."/>
            <person name="Schliwa M."/>
        </authorList>
    </citation>
    <scope>NUCLEOTIDE SEQUENCE [LARGE SCALE GENOMIC DNA]</scope>
</reference>
<accession>X6M050</accession>
<protein>
    <submittedName>
        <fullName evidence="1">Uncharacterized protein</fullName>
    </submittedName>
</protein>
<gene>
    <name evidence="1" type="ORF">RFI_30131</name>
</gene>
<comment type="caution">
    <text evidence="1">The sequence shown here is derived from an EMBL/GenBank/DDBJ whole genome shotgun (WGS) entry which is preliminary data.</text>
</comment>
<organism evidence="1 2">
    <name type="scientific">Reticulomyxa filosa</name>
    <dbReference type="NCBI Taxonomy" id="46433"/>
    <lineage>
        <taxon>Eukaryota</taxon>
        <taxon>Sar</taxon>
        <taxon>Rhizaria</taxon>
        <taxon>Retaria</taxon>
        <taxon>Foraminifera</taxon>
        <taxon>Monothalamids</taxon>
        <taxon>Reticulomyxidae</taxon>
        <taxon>Reticulomyxa</taxon>
    </lineage>
</organism>
<proteinExistence type="predicted"/>
<evidence type="ECO:0000313" key="1">
    <source>
        <dbReference type="EMBL" id="ETO07259.1"/>
    </source>
</evidence>